<feature type="compositionally biased region" description="Low complexity" evidence="1">
    <location>
        <begin position="51"/>
        <end position="68"/>
    </location>
</feature>
<name>A0A1G4KDI4_9SACH</name>
<proteinExistence type="predicted"/>
<sequence>MEYEPKRSILLPSKAEQGNNDNVQIVESEFPSRGERGRTREKRSTAGGVYSRSGSGNTSRGSSRASSRIKVESDAHLKWTLLRRDPSERLQGDDDDKSQEEGEEASDEELVSDVENDADIDETLDYDLGSRVLPNYTVNLFSLVSSRPAWLAAYNKEQAPDKHEVRVDDMGSGYLRAADIFHSQKSDDTEDSSKRDSGSRYIAFVDLTTESMYSVGYVVGSVLSSNDTLYVLHHSGTGTADQLRANVGQLRANVAFALDAAAASLENIKVVILSVTHPYSKHLLNELILAIEPISLCVPLSLVLSKLQSYVCPVPTLVIRRKLRRSKRRGITD</sequence>
<feature type="compositionally biased region" description="Acidic residues" evidence="1">
    <location>
        <begin position="93"/>
        <end position="118"/>
    </location>
</feature>
<dbReference type="STRING" id="1230905.A0A1G4KDI4"/>
<organism evidence="2 3">
    <name type="scientific">Lachancea mirantina</name>
    <dbReference type="NCBI Taxonomy" id="1230905"/>
    <lineage>
        <taxon>Eukaryota</taxon>
        <taxon>Fungi</taxon>
        <taxon>Dikarya</taxon>
        <taxon>Ascomycota</taxon>
        <taxon>Saccharomycotina</taxon>
        <taxon>Saccharomycetes</taxon>
        <taxon>Saccharomycetales</taxon>
        <taxon>Saccharomycetaceae</taxon>
        <taxon>Lachancea</taxon>
    </lineage>
</organism>
<feature type="compositionally biased region" description="Polar residues" evidence="1">
    <location>
        <begin position="16"/>
        <end position="25"/>
    </location>
</feature>
<protein>
    <submittedName>
        <fullName evidence="2">LAMI_0H00694g1_1</fullName>
    </submittedName>
</protein>
<dbReference type="Proteomes" id="UP000191024">
    <property type="component" value="Chromosome H"/>
</dbReference>
<dbReference type="EMBL" id="LT598468">
    <property type="protein sequence ID" value="SCV02571.1"/>
    <property type="molecule type" value="Genomic_DNA"/>
</dbReference>
<dbReference type="OrthoDB" id="992776at2759"/>
<evidence type="ECO:0000313" key="3">
    <source>
        <dbReference type="Proteomes" id="UP000191024"/>
    </source>
</evidence>
<reference evidence="3" key="1">
    <citation type="submission" date="2016-03" db="EMBL/GenBank/DDBJ databases">
        <authorList>
            <person name="Devillers H."/>
        </authorList>
    </citation>
    <scope>NUCLEOTIDE SEQUENCE [LARGE SCALE GENOMIC DNA]</scope>
</reference>
<feature type="region of interest" description="Disordered" evidence="1">
    <location>
        <begin position="83"/>
        <end position="118"/>
    </location>
</feature>
<evidence type="ECO:0000313" key="2">
    <source>
        <dbReference type="EMBL" id="SCV02571.1"/>
    </source>
</evidence>
<dbReference type="AlphaFoldDB" id="A0A1G4KDI4"/>
<evidence type="ECO:0000256" key="1">
    <source>
        <dbReference type="SAM" id="MobiDB-lite"/>
    </source>
</evidence>
<feature type="region of interest" description="Disordered" evidence="1">
    <location>
        <begin position="1"/>
        <end position="71"/>
    </location>
</feature>
<feature type="compositionally biased region" description="Basic and acidic residues" evidence="1">
    <location>
        <begin position="83"/>
        <end position="92"/>
    </location>
</feature>
<keyword evidence="3" id="KW-1185">Reference proteome</keyword>
<accession>A0A1G4KDI4</accession>
<feature type="compositionally biased region" description="Basic and acidic residues" evidence="1">
    <location>
        <begin position="30"/>
        <end position="44"/>
    </location>
</feature>
<gene>
    <name evidence="2" type="ORF">LAMI_0H00694G</name>
</gene>